<evidence type="ECO:0000313" key="7">
    <source>
        <dbReference type="Proteomes" id="UP000184204"/>
    </source>
</evidence>
<evidence type="ECO:0000313" key="5">
    <source>
        <dbReference type="EMBL" id="SHE51306.1"/>
    </source>
</evidence>
<dbReference type="Gene3D" id="6.10.250.2410">
    <property type="match status" value="1"/>
</dbReference>
<comment type="function">
    <text evidence="3">Participates in chromosomal partition during cell division. May act via the formation of a condensin-like complex containing Smc and ScpB that pull DNA away from mid-cell into both cell halves.</text>
</comment>
<dbReference type="InterPro" id="IPR003768">
    <property type="entry name" value="ScpA"/>
</dbReference>
<keyword evidence="6" id="KW-1185">Reference proteome</keyword>
<organism evidence="5 7">
    <name type="scientific">Anaerotignum propionicum DSM 1682</name>
    <dbReference type="NCBI Taxonomy" id="991789"/>
    <lineage>
        <taxon>Bacteria</taxon>
        <taxon>Bacillati</taxon>
        <taxon>Bacillota</taxon>
        <taxon>Clostridia</taxon>
        <taxon>Lachnospirales</taxon>
        <taxon>Anaerotignaceae</taxon>
        <taxon>Anaerotignum</taxon>
    </lineage>
</organism>
<dbReference type="KEGG" id="cpro:CPRO_25470"/>
<dbReference type="AlphaFoldDB" id="A0A110A7D0"/>
<dbReference type="GO" id="GO:0051301">
    <property type="term" value="P:cell division"/>
    <property type="evidence" value="ECO:0007669"/>
    <property type="project" value="UniProtKB-KW"/>
</dbReference>
<dbReference type="GO" id="GO:0007059">
    <property type="term" value="P:chromosome segregation"/>
    <property type="evidence" value="ECO:0007669"/>
    <property type="project" value="UniProtKB-UniRule"/>
</dbReference>
<evidence type="ECO:0000256" key="2">
    <source>
        <dbReference type="ARBA" id="ARBA00044777"/>
    </source>
</evidence>
<evidence type="ECO:0000256" key="1">
    <source>
        <dbReference type="ARBA" id="ARBA00022829"/>
    </source>
</evidence>
<protein>
    <recommendedName>
        <fullName evidence="2 3">Segregation and condensation protein A</fullName>
    </recommendedName>
</protein>
<dbReference type="PANTHER" id="PTHR33969:SF2">
    <property type="entry name" value="SEGREGATION AND CONDENSATION PROTEIN A"/>
    <property type="match status" value="1"/>
</dbReference>
<reference evidence="4 6" key="1">
    <citation type="journal article" date="2016" name="Genome Announc.">
        <title>Complete Genome Sequence of the Amino Acid-Fermenting Clostridium propionicum X2 (DSM 1682).</title>
        <authorList>
            <person name="Poehlein A."/>
            <person name="Schlien K."/>
            <person name="Chowdhury N.P."/>
            <person name="Gottschalk G."/>
            <person name="Buckel W."/>
            <person name="Daniel R."/>
        </authorList>
    </citation>
    <scope>NUCLEOTIDE SEQUENCE [LARGE SCALE GENOMIC DNA]</scope>
    <source>
        <strain evidence="4 6">X2</strain>
    </source>
</reference>
<dbReference type="Proteomes" id="UP000184204">
    <property type="component" value="Unassembled WGS sequence"/>
</dbReference>
<dbReference type="GO" id="GO:0006260">
    <property type="term" value="P:DNA replication"/>
    <property type="evidence" value="ECO:0007669"/>
    <property type="project" value="UniProtKB-UniRule"/>
</dbReference>
<dbReference type="PANTHER" id="PTHR33969">
    <property type="entry name" value="SEGREGATION AND CONDENSATION PROTEIN A"/>
    <property type="match status" value="1"/>
</dbReference>
<keyword evidence="3" id="KW-0963">Cytoplasm</keyword>
<reference evidence="5" key="4">
    <citation type="submission" date="2016-11" db="EMBL/GenBank/DDBJ databases">
        <authorList>
            <person name="Varghese N."/>
            <person name="Submissions S."/>
        </authorList>
    </citation>
    <scope>NUCLEOTIDE SEQUENCE</scope>
    <source>
        <strain evidence="5">DSM 1682</strain>
    </source>
</reference>
<reference evidence="6" key="2">
    <citation type="submission" date="2016-01" db="EMBL/GenBank/DDBJ databases">
        <authorList>
            <person name="Poehlein A."/>
            <person name="Schlien K."/>
            <person name="Gottschalk G."/>
            <person name="Buckel W."/>
            <person name="Daniel R."/>
        </authorList>
    </citation>
    <scope>NUCLEOTIDE SEQUENCE [LARGE SCALE GENOMIC DNA]</scope>
    <source>
        <strain evidence="6">X2</strain>
    </source>
</reference>
<dbReference type="Pfam" id="PF02616">
    <property type="entry name" value="SMC_ScpA"/>
    <property type="match status" value="1"/>
</dbReference>
<accession>A0A110A7D0</accession>
<proteinExistence type="inferred from homology"/>
<dbReference type="EMBL" id="CP014223">
    <property type="protein sequence ID" value="AMJ42095.1"/>
    <property type="molecule type" value="Genomic_DNA"/>
</dbReference>
<evidence type="ECO:0000313" key="4">
    <source>
        <dbReference type="EMBL" id="AMJ42095.1"/>
    </source>
</evidence>
<dbReference type="OrthoDB" id="9811016at2"/>
<dbReference type="HAMAP" id="MF_01805">
    <property type="entry name" value="ScpA"/>
    <property type="match status" value="1"/>
</dbReference>
<evidence type="ECO:0000313" key="6">
    <source>
        <dbReference type="Proteomes" id="UP000068026"/>
    </source>
</evidence>
<reference evidence="7" key="3">
    <citation type="submission" date="2016-11" db="EMBL/GenBank/DDBJ databases">
        <authorList>
            <person name="Jaros S."/>
            <person name="Januszkiewicz K."/>
            <person name="Wedrychowicz H."/>
        </authorList>
    </citation>
    <scope>NUCLEOTIDE SEQUENCE [LARGE SCALE GENOMIC DNA]</scope>
    <source>
        <strain evidence="7">DSM 1682</strain>
    </source>
</reference>
<keyword evidence="1 3" id="KW-0159">Chromosome partition</keyword>
<dbReference type="Proteomes" id="UP000068026">
    <property type="component" value="Chromosome"/>
</dbReference>
<dbReference type="InterPro" id="IPR023093">
    <property type="entry name" value="ScpA-like_C"/>
</dbReference>
<keyword evidence="3" id="KW-0132">Cell division</keyword>
<dbReference type="RefSeq" id="WP_066052366.1">
    <property type="nucleotide sequence ID" value="NZ_CP014223.1"/>
</dbReference>
<name>A0A110A7D0_ANAPI</name>
<dbReference type="Gene3D" id="1.10.10.580">
    <property type="entry name" value="Structural maintenance of chromosome 1. Chain E"/>
    <property type="match status" value="1"/>
</dbReference>
<comment type="subunit">
    <text evidence="3">Component of a cohesin-like complex composed of ScpA, ScpB and the Smc homodimer, in which ScpA and ScpB bind to the head domain of Smc. The presence of the three proteins is required for the association of the complex with DNA.</text>
</comment>
<sequence>MEQITIRLDAFEGPLDLLYHLIEKNEIDIYDIPIARLTDQYLAYLDLAEDRDMDGMSEFLVMAATLLEIKSKLLLPKPKNEAEEGPDPREELVIKLLEYKKIKEVTEDWRQREEEAALLLFKEADKAVAQLKGKKPQELEDFLQGVTMEDLYLAFRQVMDRKETKVDHVRSSFKGVPRDIFTVQEKMDYIRDMLILQPKSTFFTIFRKNADKMEKVVTFLALLELIKRKEVHIFQTTNFGEITITKYDGRDSA</sequence>
<comment type="subcellular location">
    <subcellularLocation>
        <location evidence="3">Cytoplasm</location>
    </subcellularLocation>
    <text evidence="3">Associated with two foci at the outer edges of the nucleoid region in young cells, and at four foci within both cell halves in older cells.</text>
</comment>
<dbReference type="GO" id="GO:0005737">
    <property type="term" value="C:cytoplasm"/>
    <property type="evidence" value="ECO:0007669"/>
    <property type="project" value="UniProtKB-SubCell"/>
</dbReference>
<gene>
    <name evidence="3 4" type="primary">scpA</name>
    <name evidence="4" type="ORF">CPRO_25470</name>
    <name evidence="5" type="ORF">SAMN02745151_00914</name>
</gene>
<comment type="similarity">
    <text evidence="3">Belongs to the ScpA family.</text>
</comment>
<evidence type="ECO:0000256" key="3">
    <source>
        <dbReference type="HAMAP-Rule" id="MF_01805"/>
    </source>
</evidence>
<keyword evidence="3" id="KW-0131">Cell cycle</keyword>
<dbReference type="EMBL" id="FQUA01000003">
    <property type="protein sequence ID" value="SHE51306.1"/>
    <property type="molecule type" value="Genomic_DNA"/>
</dbReference>